<reference evidence="11 12" key="1">
    <citation type="journal article" date="2013" name="J. Bacteriol.">
        <title>Roles of HynAB and Ech, the only two hydrogenases found in the model sulfate reducer Desulfovibrio gigas.</title>
        <authorList>
            <person name="Morais-Silva F.O."/>
            <person name="Santos C.I."/>
            <person name="Rodrigues R."/>
            <person name="Pereira I.A."/>
            <person name="Rodrigues-Pousada C."/>
        </authorList>
    </citation>
    <scope>NUCLEOTIDE SEQUENCE [LARGE SCALE GENOMIC DNA]</scope>
    <source>
        <strain evidence="12">ATCC 19364 / DSM 1382 / NCIMB 9332 / VKM B-1759</strain>
    </source>
</reference>
<keyword evidence="9 10" id="KW-0472">Membrane</keyword>
<keyword evidence="7 10" id="KW-0283">Flagellar rotation</keyword>
<dbReference type="PANTHER" id="PTHR35091:SF2">
    <property type="entry name" value="FLAGELLAR PROTEIN FLIL"/>
    <property type="match status" value="1"/>
</dbReference>
<proteinExistence type="inferred from homology"/>
<dbReference type="GO" id="GO:0071978">
    <property type="term" value="P:bacterial-type flagellum-dependent swarming motility"/>
    <property type="evidence" value="ECO:0007669"/>
    <property type="project" value="TreeGrafter"/>
</dbReference>
<accession>T2GA39</accession>
<keyword evidence="5 10" id="KW-0145">Chemotaxis</keyword>
<keyword evidence="8" id="KW-1133">Transmembrane helix</keyword>
<organism evidence="11 12">
    <name type="scientific">Megalodesulfovibrio gigas (strain ATCC 19364 / DSM 1382 / NCIMB 9332 / VKM B-1759)</name>
    <name type="common">Desulfovibrio gigas</name>
    <dbReference type="NCBI Taxonomy" id="1121448"/>
    <lineage>
        <taxon>Bacteria</taxon>
        <taxon>Pseudomonadati</taxon>
        <taxon>Thermodesulfobacteriota</taxon>
        <taxon>Desulfovibrionia</taxon>
        <taxon>Desulfovibrionales</taxon>
        <taxon>Desulfovibrionaceae</taxon>
        <taxon>Megalodesulfovibrio</taxon>
    </lineage>
</organism>
<dbReference type="Pfam" id="PF03748">
    <property type="entry name" value="FliL"/>
    <property type="match status" value="1"/>
</dbReference>
<dbReference type="RefSeq" id="WP_021759474.1">
    <property type="nucleotide sequence ID" value="NC_022444.1"/>
</dbReference>
<keyword evidence="12" id="KW-1185">Reference proteome</keyword>
<keyword evidence="6" id="KW-0812">Transmembrane</keyword>
<dbReference type="HOGENOM" id="CLU_099018_2_0_7"/>
<keyword evidence="4 10" id="KW-1003">Cell membrane</keyword>
<dbReference type="PATRIC" id="fig|1121448.10.peg.884"/>
<dbReference type="GO" id="GO:0005886">
    <property type="term" value="C:plasma membrane"/>
    <property type="evidence" value="ECO:0007669"/>
    <property type="project" value="UniProtKB-SubCell"/>
</dbReference>
<reference evidence="12" key="2">
    <citation type="submission" date="2013-07" db="EMBL/GenBank/DDBJ databases">
        <authorList>
            <person name="Morais-Silva F.O."/>
            <person name="Rezende A.M."/>
            <person name="Pimentel C."/>
            <person name="Resende D.M."/>
            <person name="Santos C.I."/>
            <person name="Clemente C."/>
            <person name="de Oliveira L.M."/>
            <person name="da Silva S.M."/>
            <person name="Costa D.A."/>
            <person name="Varela-Raposo A."/>
            <person name="Horacio E.C.A."/>
            <person name="Matos M."/>
            <person name="Flores O."/>
            <person name="Ruiz J.C."/>
            <person name="Rodrigues-Pousada C."/>
        </authorList>
    </citation>
    <scope>NUCLEOTIDE SEQUENCE [LARGE SCALE GENOMIC DNA]</scope>
    <source>
        <strain evidence="12">ATCC 19364 / DSM 1382 / NCIMB 9332 / VKM B-1759</strain>
    </source>
</reference>
<keyword evidence="11" id="KW-0282">Flagellum</keyword>
<protein>
    <recommendedName>
        <fullName evidence="10">Flagellar protein FliL</fullName>
    </recommendedName>
</protein>
<gene>
    <name evidence="11" type="ORF">DGI_0886</name>
</gene>
<comment type="subcellular location">
    <subcellularLocation>
        <location evidence="2">Cell membrane</location>
        <topology evidence="2">Single-pass membrane protein</topology>
    </subcellularLocation>
</comment>
<dbReference type="InterPro" id="IPR005503">
    <property type="entry name" value="FliL"/>
</dbReference>
<evidence type="ECO:0000313" key="12">
    <source>
        <dbReference type="Proteomes" id="UP000016587"/>
    </source>
</evidence>
<dbReference type="STRING" id="1121448.DGI_0886"/>
<evidence type="ECO:0000256" key="5">
    <source>
        <dbReference type="ARBA" id="ARBA00022500"/>
    </source>
</evidence>
<evidence type="ECO:0000256" key="2">
    <source>
        <dbReference type="ARBA" id="ARBA00004162"/>
    </source>
</evidence>
<name>T2GA39_MEGG1</name>
<keyword evidence="11" id="KW-0969">Cilium</keyword>
<evidence type="ECO:0000256" key="1">
    <source>
        <dbReference type="ARBA" id="ARBA00002254"/>
    </source>
</evidence>
<evidence type="ECO:0000256" key="6">
    <source>
        <dbReference type="ARBA" id="ARBA00022692"/>
    </source>
</evidence>
<evidence type="ECO:0000313" key="11">
    <source>
        <dbReference type="EMBL" id="AGW12777.1"/>
    </source>
</evidence>
<dbReference type="GO" id="GO:0006935">
    <property type="term" value="P:chemotaxis"/>
    <property type="evidence" value="ECO:0007669"/>
    <property type="project" value="UniProtKB-KW"/>
</dbReference>
<dbReference type="KEGG" id="dgg:DGI_0886"/>
<evidence type="ECO:0000256" key="7">
    <source>
        <dbReference type="ARBA" id="ARBA00022779"/>
    </source>
</evidence>
<dbReference type="EMBL" id="CP006585">
    <property type="protein sequence ID" value="AGW12777.1"/>
    <property type="molecule type" value="Genomic_DNA"/>
</dbReference>
<dbReference type="GO" id="GO:0009425">
    <property type="term" value="C:bacterial-type flagellum basal body"/>
    <property type="evidence" value="ECO:0007669"/>
    <property type="project" value="InterPro"/>
</dbReference>
<dbReference type="PANTHER" id="PTHR35091">
    <property type="entry name" value="FLAGELLAR PROTEIN FLIL"/>
    <property type="match status" value="1"/>
</dbReference>
<evidence type="ECO:0000256" key="9">
    <source>
        <dbReference type="ARBA" id="ARBA00023136"/>
    </source>
</evidence>
<evidence type="ECO:0000256" key="10">
    <source>
        <dbReference type="RuleBase" id="RU364125"/>
    </source>
</evidence>
<dbReference type="Proteomes" id="UP000016587">
    <property type="component" value="Chromosome"/>
</dbReference>
<keyword evidence="11" id="KW-0966">Cell projection</keyword>
<comment type="function">
    <text evidence="1 10">Controls the rotational direction of flagella during chemotaxis.</text>
</comment>
<evidence type="ECO:0000256" key="4">
    <source>
        <dbReference type="ARBA" id="ARBA00022475"/>
    </source>
</evidence>
<comment type="similarity">
    <text evidence="3 10">Belongs to the FliL family.</text>
</comment>
<dbReference type="eggNOG" id="COG1580">
    <property type="taxonomic scope" value="Bacteria"/>
</dbReference>
<sequence length="163" mass="17779">MPEIDADQPKKKGSMLKWIIILLLLLLLGGGGYFAYTTFFAASGNATEAASENPNAQAQGKPGDIQMVTLPTFLVNLADPLGRRYLKMTLDVELVNKAAAEELGKQTPKVRDAIILLLSSKSYADLATPESKLVLKNEVVERLNLILGGARVRNVYFTDMVIQ</sequence>
<evidence type="ECO:0000256" key="8">
    <source>
        <dbReference type="ARBA" id="ARBA00022989"/>
    </source>
</evidence>
<dbReference type="AlphaFoldDB" id="T2GA39"/>
<evidence type="ECO:0000256" key="3">
    <source>
        <dbReference type="ARBA" id="ARBA00008281"/>
    </source>
</evidence>